<dbReference type="AlphaFoldDB" id="T1B975"/>
<reference evidence="3" key="2">
    <citation type="journal article" date="2014" name="ISME J.">
        <title>Microbial stratification in low pH oxic and suboxic macroscopic growths along an acid mine drainage.</title>
        <authorList>
            <person name="Mendez-Garcia C."/>
            <person name="Mesa V."/>
            <person name="Sprenger R.R."/>
            <person name="Richter M."/>
            <person name="Diez M.S."/>
            <person name="Solano J."/>
            <person name="Bargiela R."/>
            <person name="Golyshina O.V."/>
            <person name="Manteca A."/>
            <person name="Ramos J.L."/>
            <person name="Gallego J.R."/>
            <person name="Llorente I."/>
            <person name="Martins Dos Santos V.A."/>
            <person name="Jensen O.N."/>
            <person name="Pelaez A.I."/>
            <person name="Sanchez J."/>
            <person name="Ferrer M."/>
        </authorList>
    </citation>
    <scope>NUCLEOTIDE SEQUENCE</scope>
</reference>
<organism evidence="3">
    <name type="scientific">mine drainage metagenome</name>
    <dbReference type="NCBI Taxonomy" id="410659"/>
    <lineage>
        <taxon>unclassified sequences</taxon>
        <taxon>metagenomes</taxon>
        <taxon>ecological metagenomes</taxon>
    </lineage>
</organism>
<sequence length="137" mass="15207">MTALNISVKNLRELADLLNTVVGEAKFKFDKAGMLVRVVDPAHVAMINAEVPREAFVEYQIDSDEEIAVDLEKLKNVLKLAGSSDNVFVRKTNDKLKFELGTVTKSITLLDNNIVTVPKIPQISSESFLVITRGDFE</sequence>
<protein>
    <submittedName>
        <fullName evidence="3">DNA polymerase sliding clamp</fullName>
    </submittedName>
</protein>
<dbReference type="EMBL" id="AUZY01007530">
    <property type="protein sequence ID" value="EQD49564.1"/>
    <property type="molecule type" value="Genomic_DNA"/>
</dbReference>
<name>T1B975_9ZZZZ</name>
<feature type="non-terminal residue" evidence="3">
    <location>
        <position position="137"/>
    </location>
</feature>
<dbReference type="Gene3D" id="3.70.10.10">
    <property type="match status" value="1"/>
</dbReference>
<dbReference type="GO" id="GO:0003677">
    <property type="term" value="F:DNA binding"/>
    <property type="evidence" value="ECO:0007669"/>
    <property type="project" value="UniProtKB-KW"/>
</dbReference>
<dbReference type="GO" id="GO:0006275">
    <property type="term" value="P:regulation of DNA replication"/>
    <property type="evidence" value="ECO:0007669"/>
    <property type="project" value="InterPro"/>
</dbReference>
<dbReference type="PANTHER" id="PTHR11352:SF0">
    <property type="entry name" value="PROLIFERATING CELL NUCLEAR ANTIGEN"/>
    <property type="match status" value="1"/>
</dbReference>
<comment type="caution">
    <text evidence="3">The sequence shown here is derived from an EMBL/GenBank/DDBJ whole genome shotgun (WGS) entry which is preliminary data.</text>
</comment>
<proteinExistence type="predicted"/>
<dbReference type="Pfam" id="PF00705">
    <property type="entry name" value="PCNA_N"/>
    <property type="match status" value="1"/>
</dbReference>
<accession>T1B975</accession>
<dbReference type="InterPro" id="IPR000730">
    <property type="entry name" value="Pr_cel_nuc_antig"/>
</dbReference>
<dbReference type="PANTHER" id="PTHR11352">
    <property type="entry name" value="PROLIFERATING CELL NUCLEAR ANTIGEN"/>
    <property type="match status" value="1"/>
</dbReference>
<gene>
    <name evidence="3" type="ORF">B1B_11572</name>
</gene>
<keyword evidence="1" id="KW-0238">DNA-binding</keyword>
<dbReference type="GO" id="GO:0030337">
    <property type="term" value="F:DNA polymerase processivity factor activity"/>
    <property type="evidence" value="ECO:0007669"/>
    <property type="project" value="InterPro"/>
</dbReference>
<dbReference type="InterPro" id="IPR046938">
    <property type="entry name" value="DNA_clamp_sf"/>
</dbReference>
<feature type="domain" description="Proliferating cell nuclear antigen PCNA N-terminal" evidence="2">
    <location>
        <begin position="11"/>
        <end position="95"/>
    </location>
</feature>
<evidence type="ECO:0000256" key="1">
    <source>
        <dbReference type="ARBA" id="ARBA00023125"/>
    </source>
</evidence>
<dbReference type="SUPFAM" id="SSF55979">
    <property type="entry name" value="DNA clamp"/>
    <property type="match status" value="1"/>
</dbReference>
<reference evidence="3" key="1">
    <citation type="submission" date="2013-08" db="EMBL/GenBank/DDBJ databases">
        <authorList>
            <person name="Mendez C."/>
            <person name="Richter M."/>
            <person name="Ferrer M."/>
            <person name="Sanchez J."/>
        </authorList>
    </citation>
    <scope>NUCLEOTIDE SEQUENCE</scope>
</reference>
<dbReference type="PRINTS" id="PR00339">
    <property type="entry name" value="PCNACYCLIN"/>
</dbReference>
<dbReference type="GO" id="GO:0006272">
    <property type="term" value="P:leading strand elongation"/>
    <property type="evidence" value="ECO:0007669"/>
    <property type="project" value="TreeGrafter"/>
</dbReference>
<dbReference type="InterPro" id="IPR022648">
    <property type="entry name" value="Pr_cel_nuc_antig_N"/>
</dbReference>
<evidence type="ECO:0000259" key="2">
    <source>
        <dbReference type="Pfam" id="PF00705"/>
    </source>
</evidence>
<evidence type="ECO:0000313" key="3">
    <source>
        <dbReference type="EMBL" id="EQD49564.1"/>
    </source>
</evidence>